<comment type="catalytic activity">
    <reaction evidence="3">
        <text>[protein]-L-glutamate 5-O-methyl ester + H2O = L-glutamyl-[protein] + methanol + H(+)</text>
        <dbReference type="Rhea" id="RHEA:23236"/>
        <dbReference type="Rhea" id="RHEA-COMP:10208"/>
        <dbReference type="Rhea" id="RHEA-COMP:10311"/>
        <dbReference type="ChEBI" id="CHEBI:15377"/>
        <dbReference type="ChEBI" id="CHEBI:15378"/>
        <dbReference type="ChEBI" id="CHEBI:17790"/>
        <dbReference type="ChEBI" id="CHEBI:29973"/>
        <dbReference type="ChEBI" id="CHEBI:82795"/>
        <dbReference type="EC" id="3.1.1.61"/>
    </reaction>
</comment>
<feature type="active site" evidence="4">
    <location>
        <position position="59"/>
    </location>
</feature>
<dbReference type="InterPro" id="IPR035909">
    <property type="entry name" value="CheB_C"/>
</dbReference>
<proteinExistence type="predicted"/>
<dbReference type="Proteomes" id="UP000254841">
    <property type="component" value="Unassembled WGS sequence"/>
</dbReference>
<sequence>MREIEEKKHPDVLLKSNPCLINREKLIVIGSSTGGPIALEEIFVALPACNLPPIVVVQHIPEHFSQTLAKRLDTKSKLSVFEVNQRFVLKNDCIYLAKGGTQIALGYENGKYSAHPILDAPRISRHRPSVDILFRAANNIAGRNTLAIILTGMGDDGCIGIKELHDNGAKTIAQDEQTCVVFGMPKRAIEVGAVDEILPISKIADRIVKFAQSNKKDDNQ</sequence>
<dbReference type="AlphaFoldDB" id="A0A377J4V9"/>
<name>A0A377J4V9_9HELI</name>
<feature type="active site" evidence="4">
    <location>
        <position position="32"/>
    </location>
</feature>
<dbReference type="Gene3D" id="3.40.50.180">
    <property type="entry name" value="Methylesterase CheB, C-terminal domain"/>
    <property type="match status" value="1"/>
</dbReference>
<dbReference type="EC" id="3.1.1.61" evidence="2"/>
<dbReference type="SUPFAM" id="SSF52738">
    <property type="entry name" value="Methylesterase CheB, C-terminal domain"/>
    <property type="match status" value="1"/>
</dbReference>
<organism evidence="6 7">
    <name type="scientific">Helicobacter canis</name>
    <dbReference type="NCBI Taxonomy" id="29419"/>
    <lineage>
        <taxon>Bacteria</taxon>
        <taxon>Pseudomonadati</taxon>
        <taxon>Campylobacterota</taxon>
        <taxon>Epsilonproteobacteria</taxon>
        <taxon>Campylobacterales</taxon>
        <taxon>Helicobacteraceae</taxon>
        <taxon>Helicobacter</taxon>
    </lineage>
</organism>
<evidence type="ECO:0000256" key="1">
    <source>
        <dbReference type="ARBA" id="ARBA00022801"/>
    </source>
</evidence>
<dbReference type="GO" id="GO:0008984">
    <property type="term" value="F:protein-glutamate methylesterase activity"/>
    <property type="evidence" value="ECO:0007669"/>
    <property type="project" value="UniProtKB-EC"/>
</dbReference>
<accession>A0A377J4V9</accession>
<dbReference type="GO" id="GO:0006935">
    <property type="term" value="P:chemotaxis"/>
    <property type="evidence" value="ECO:0007669"/>
    <property type="project" value="UniProtKB-UniRule"/>
</dbReference>
<evidence type="ECO:0000256" key="3">
    <source>
        <dbReference type="ARBA" id="ARBA00048267"/>
    </source>
</evidence>
<gene>
    <name evidence="6" type="primary">cheB</name>
    <name evidence="6" type="ORF">NCTC12410_01150</name>
</gene>
<evidence type="ECO:0000256" key="2">
    <source>
        <dbReference type="ARBA" id="ARBA00039140"/>
    </source>
</evidence>
<dbReference type="CDD" id="cd16432">
    <property type="entry name" value="CheB_Rec"/>
    <property type="match status" value="1"/>
</dbReference>
<reference evidence="6 7" key="1">
    <citation type="submission" date="2018-06" db="EMBL/GenBank/DDBJ databases">
        <authorList>
            <consortium name="Pathogen Informatics"/>
            <person name="Doyle S."/>
        </authorList>
    </citation>
    <scope>NUCLEOTIDE SEQUENCE [LARGE SCALE GENOMIC DNA]</scope>
    <source>
        <strain evidence="6 7">NCTC12410</strain>
    </source>
</reference>
<dbReference type="InterPro" id="IPR000673">
    <property type="entry name" value="Sig_transdc_resp-reg_Me-estase"/>
</dbReference>
<dbReference type="GO" id="GO:0005737">
    <property type="term" value="C:cytoplasm"/>
    <property type="evidence" value="ECO:0007669"/>
    <property type="project" value="InterPro"/>
</dbReference>
<feature type="domain" description="CheB-type methylesterase" evidence="5">
    <location>
        <begin position="20"/>
        <end position="214"/>
    </location>
</feature>
<dbReference type="GO" id="GO:0000156">
    <property type="term" value="F:phosphorelay response regulator activity"/>
    <property type="evidence" value="ECO:0007669"/>
    <property type="project" value="InterPro"/>
</dbReference>
<evidence type="ECO:0000313" key="7">
    <source>
        <dbReference type="Proteomes" id="UP000254841"/>
    </source>
</evidence>
<dbReference type="EMBL" id="UGHV01000001">
    <property type="protein sequence ID" value="STO97325.1"/>
    <property type="molecule type" value="Genomic_DNA"/>
</dbReference>
<evidence type="ECO:0000313" key="6">
    <source>
        <dbReference type="EMBL" id="STO97325.1"/>
    </source>
</evidence>
<dbReference type="PANTHER" id="PTHR42872:SF6">
    <property type="entry name" value="PROTEIN-GLUTAMATE METHYLESTERASE_PROTEIN-GLUTAMINE GLUTAMINASE"/>
    <property type="match status" value="1"/>
</dbReference>
<dbReference type="PROSITE" id="PS50122">
    <property type="entry name" value="CHEB"/>
    <property type="match status" value="1"/>
</dbReference>
<dbReference type="PANTHER" id="PTHR42872">
    <property type="entry name" value="PROTEIN-GLUTAMATE METHYLESTERASE/PROTEIN-GLUTAMINE GLUTAMINASE"/>
    <property type="match status" value="1"/>
</dbReference>
<keyword evidence="4" id="KW-0145">Chemotaxis</keyword>
<dbReference type="Pfam" id="PF01339">
    <property type="entry name" value="CheB_methylest"/>
    <property type="match status" value="1"/>
</dbReference>
<feature type="active site" evidence="4">
    <location>
        <position position="156"/>
    </location>
</feature>
<evidence type="ECO:0000259" key="5">
    <source>
        <dbReference type="PROSITE" id="PS50122"/>
    </source>
</evidence>
<dbReference type="OrthoDB" id="9793421at2"/>
<evidence type="ECO:0000256" key="4">
    <source>
        <dbReference type="PROSITE-ProRule" id="PRU00050"/>
    </source>
</evidence>
<protein>
    <recommendedName>
        <fullName evidence="2">protein-glutamate methylesterase</fullName>
        <ecNumber evidence="2">3.1.1.61</ecNumber>
    </recommendedName>
</protein>
<keyword evidence="1 4" id="KW-0378">Hydrolase</keyword>
<dbReference type="RefSeq" id="WP_115011569.1">
    <property type="nucleotide sequence ID" value="NZ_UGHV01000001.1"/>
</dbReference>